<keyword evidence="2" id="KW-1185">Reference proteome</keyword>
<organism evidence="1 2">
    <name type="scientific">Callosobruchus maculatus</name>
    <name type="common">Southern cowpea weevil</name>
    <name type="synonym">Pulse bruchid</name>
    <dbReference type="NCBI Taxonomy" id="64391"/>
    <lineage>
        <taxon>Eukaryota</taxon>
        <taxon>Metazoa</taxon>
        <taxon>Ecdysozoa</taxon>
        <taxon>Arthropoda</taxon>
        <taxon>Hexapoda</taxon>
        <taxon>Insecta</taxon>
        <taxon>Pterygota</taxon>
        <taxon>Neoptera</taxon>
        <taxon>Endopterygota</taxon>
        <taxon>Coleoptera</taxon>
        <taxon>Polyphaga</taxon>
        <taxon>Cucujiformia</taxon>
        <taxon>Chrysomeloidea</taxon>
        <taxon>Chrysomelidae</taxon>
        <taxon>Bruchinae</taxon>
        <taxon>Bruchini</taxon>
        <taxon>Callosobruchus</taxon>
    </lineage>
</organism>
<name>A0A653CP71_CALMS</name>
<accession>A0A653CP71</accession>
<evidence type="ECO:0000313" key="1">
    <source>
        <dbReference type="EMBL" id="VEN49734.1"/>
    </source>
</evidence>
<proteinExistence type="predicted"/>
<sequence length="84" mass="9629">MVVMSHIIPVYTLKHASNHNGLFPCIDDVFFRLGIGRIFQTGVHHSTKELRLSTRGPRHTTTRPLGISKQDARLLTRDKRRLLV</sequence>
<dbReference type="Proteomes" id="UP000410492">
    <property type="component" value="Unassembled WGS sequence"/>
</dbReference>
<dbReference type="AlphaFoldDB" id="A0A653CP71"/>
<dbReference type="OrthoDB" id="6229420at2759"/>
<protein>
    <submittedName>
        <fullName evidence="1">Uncharacterized protein</fullName>
    </submittedName>
</protein>
<evidence type="ECO:0000313" key="2">
    <source>
        <dbReference type="Proteomes" id="UP000410492"/>
    </source>
</evidence>
<gene>
    <name evidence="1" type="ORF">CALMAC_LOCUS10759</name>
</gene>
<reference evidence="1 2" key="1">
    <citation type="submission" date="2019-01" db="EMBL/GenBank/DDBJ databases">
        <authorList>
            <person name="Sayadi A."/>
        </authorList>
    </citation>
    <scope>NUCLEOTIDE SEQUENCE [LARGE SCALE GENOMIC DNA]</scope>
</reference>
<dbReference type="EMBL" id="CAACVG010008424">
    <property type="protein sequence ID" value="VEN49734.1"/>
    <property type="molecule type" value="Genomic_DNA"/>
</dbReference>